<evidence type="ECO:0000256" key="8">
    <source>
        <dbReference type="SAM" id="Phobius"/>
    </source>
</evidence>
<dbReference type="Proteomes" id="UP001234178">
    <property type="component" value="Unassembled WGS sequence"/>
</dbReference>
<dbReference type="InterPro" id="IPR029061">
    <property type="entry name" value="THDP-binding"/>
</dbReference>
<dbReference type="Pfam" id="PF02780">
    <property type="entry name" value="Transketolase_C"/>
    <property type="match status" value="1"/>
</dbReference>
<dbReference type="Pfam" id="PF04397">
    <property type="entry name" value="LytTR"/>
    <property type="match status" value="1"/>
</dbReference>
<protein>
    <recommendedName>
        <fullName evidence="13">Response regulator</fullName>
    </recommendedName>
</protein>
<dbReference type="PANTHER" id="PTHR43257:SF2">
    <property type="entry name" value="PYRUVATE DEHYDROGENASE E1 COMPONENT SUBUNIT BETA"/>
    <property type="match status" value="1"/>
</dbReference>
<evidence type="ECO:0000256" key="5">
    <source>
        <dbReference type="ARBA" id="ARBA00051231"/>
    </source>
</evidence>
<reference evidence="11 12" key="1">
    <citation type="journal article" date="2023" name="Nucleic Acids Res.">
        <title>The hologenome of Daphnia magna reveals possible DNA methylation and microbiome-mediated evolution of the host genome.</title>
        <authorList>
            <person name="Chaturvedi A."/>
            <person name="Li X."/>
            <person name="Dhandapani V."/>
            <person name="Marshall H."/>
            <person name="Kissane S."/>
            <person name="Cuenca-Cambronero M."/>
            <person name="Asole G."/>
            <person name="Calvet F."/>
            <person name="Ruiz-Romero M."/>
            <person name="Marangio P."/>
            <person name="Guigo R."/>
            <person name="Rago D."/>
            <person name="Mirbahai L."/>
            <person name="Eastwood N."/>
            <person name="Colbourne J.K."/>
            <person name="Zhou J."/>
            <person name="Mallon E."/>
            <person name="Orsini L."/>
        </authorList>
    </citation>
    <scope>NUCLEOTIDE SEQUENCE [LARGE SCALE GENOMIC DNA]</scope>
    <source>
        <strain evidence="11">LRV0_1</strain>
    </source>
</reference>
<dbReference type="Gene3D" id="3.30.565.10">
    <property type="entry name" value="Histidine kinase-like ATPase, C-terminal domain"/>
    <property type="match status" value="1"/>
</dbReference>
<dbReference type="InterPro" id="IPR036890">
    <property type="entry name" value="HATPase_C_sf"/>
</dbReference>
<dbReference type="InterPro" id="IPR001789">
    <property type="entry name" value="Sig_transdc_resp-reg_receiver"/>
</dbReference>
<dbReference type="Gene3D" id="2.40.50.1020">
    <property type="entry name" value="LytTr DNA-binding domain"/>
    <property type="match status" value="1"/>
</dbReference>
<dbReference type="SUPFAM" id="SSF55874">
    <property type="entry name" value="ATPase domain of HSP90 chaperone/DNA topoisomerase II/histidine kinase"/>
    <property type="match status" value="1"/>
</dbReference>
<sequence length="828" mass="90010">MGLAMAGQRPVAEIQFCDYIYNTIDLLKLAGNTLWCSNGAYNMPMVCMTPVGAGIRGSVYHSHSFDATATHIPGWKIVIPSNPRDAYGLLLSAIVDPNPVMYLAPQGRLRAKANGPDERIPGEPDDDRLLSKMIDAPLGDRSQWAPQWPAVEDLFIPIGEARLARRGSHVSVITYGRTLPMAVKAAEELAKEGIDTEVIDLRSLHPYDWPAIVASVKKTHKVLFVNEETEVTNFGEHLIRRTVDELFYELWAAPKLLAGAFVPASASQTTSKRRVFPSSKGSSTPEIAGSVTKRPSAAHGRFATVHRSVPPFRRKLWNARAVLRATLRALAAPRRAVPVVLVAVPVLYLQQRYSGDPLGLPLGVALVLLFLLTAPAAWRSRFPATEEVRDGFVRLGLYGAVGVAVIATAGSVIPRLLGIPPTFMTTRPSLLVCLGLYWAGGWGLARDIDLEEGFSRERDPAPLGDAPCGARRHPGGALALAKEVAIVRDLFELHRIRDPDAFRLHMDVPAILPDVRVPPMLLLPAAENAMKHGPGAGHRGDVSFALTDDGNFVVVTIENPGEFRGPRLGGHGLEILRKRVASATDGRGSVAMSAIAAEAMARKRAERLVLAAPNVELVDAVSGADECLARVAEHDYDVVFLDVSMPGKNGLEAARLMAEPRPYIVFLTAHPEHAVDAFDVGAVDYLVKPADEERVARALDRARKYLEQPVAPRVGDRGAPPSRLALPTRDGAVLLDPLEITHCLFDGSLVTVVAKGKKVLTDRTLTELEQRLPHLLRVHRRALLNLDRVERLDALATGGYRAVTDLGDAVEISRQTARELRRRLGITA</sequence>
<dbReference type="Gene3D" id="3.40.50.970">
    <property type="match status" value="1"/>
</dbReference>
<feature type="domain" description="Response regulatory" evidence="9">
    <location>
        <begin position="591"/>
        <end position="703"/>
    </location>
</feature>
<evidence type="ECO:0000313" key="12">
    <source>
        <dbReference type="Proteomes" id="UP001234178"/>
    </source>
</evidence>
<evidence type="ECO:0008006" key="13">
    <source>
        <dbReference type="Google" id="ProtNLM"/>
    </source>
</evidence>
<dbReference type="EMBL" id="JAOYFB010000044">
    <property type="protein sequence ID" value="KAK4045505.1"/>
    <property type="molecule type" value="Genomic_DNA"/>
</dbReference>
<dbReference type="InterPro" id="IPR007492">
    <property type="entry name" value="LytTR_DNA-bd_dom"/>
</dbReference>
<keyword evidence="6" id="KW-0597">Phosphoprotein</keyword>
<accession>A0ABR0BA90</accession>
<dbReference type="InterPro" id="IPR033248">
    <property type="entry name" value="Transketolase_C"/>
</dbReference>
<dbReference type="SMART" id="SM00448">
    <property type="entry name" value="REC"/>
    <property type="match status" value="1"/>
</dbReference>
<keyword evidence="8" id="KW-1133">Transmembrane helix</keyword>
<organism evidence="11 12">
    <name type="scientific">Daphnia magna</name>
    <dbReference type="NCBI Taxonomy" id="35525"/>
    <lineage>
        <taxon>Eukaryota</taxon>
        <taxon>Metazoa</taxon>
        <taxon>Ecdysozoa</taxon>
        <taxon>Arthropoda</taxon>
        <taxon>Crustacea</taxon>
        <taxon>Branchiopoda</taxon>
        <taxon>Diplostraca</taxon>
        <taxon>Cladocera</taxon>
        <taxon>Anomopoda</taxon>
        <taxon>Daphniidae</taxon>
        <taxon>Daphnia</taxon>
    </lineage>
</organism>
<feature type="modified residue" description="4-aspartylphosphate" evidence="6">
    <location>
        <position position="642"/>
    </location>
</feature>
<dbReference type="InterPro" id="IPR009014">
    <property type="entry name" value="Transketo_C/PFOR_II"/>
</dbReference>
<evidence type="ECO:0000256" key="1">
    <source>
        <dbReference type="ARBA" id="ARBA00001964"/>
    </source>
</evidence>
<evidence type="ECO:0000259" key="9">
    <source>
        <dbReference type="PROSITE" id="PS50110"/>
    </source>
</evidence>
<dbReference type="Gene3D" id="3.40.50.2300">
    <property type="match status" value="1"/>
</dbReference>
<dbReference type="SUPFAM" id="SSF52518">
    <property type="entry name" value="Thiamin diphosphate-binding fold (THDP-binding)"/>
    <property type="match status" value="1"/>
</dbReference>
<keyword evidence="8" id="KW-0812">Transmembrane</keyword>
<evidence type="ECO:0000256" key="7">
    <source>
        <dbReference type="SAM" id="MobiDB-lite"/>
    </source>
</evidence>
<dbReference type="SUPFAM" id="SSF52172">
    <property type="entry name" value="CheY-like"/>
    <property type="match status" value="1"/>
</dbReference>
<dbReference type="InterPro" id="IPR011006">
    <property type="entry name" value="CheY-like_superfamily"/>
</dbReference>
<dbReference type="Pfam" id="PF02779">
    <property type="entry name" value="Transket_pyr"/>
    <property type="match status" value="1"/>
</dbReference>
<evidence type="ECO:0000256" key="3">
    <source>
        <dbReference type="ARBA" id="ARBA00023052"/>
    </source>
</evidence>
<comment type="caution">
    <text evidence="11">The sequence shown here is derived from an EMBL/GenBank/DDBJ whole genome shotgun (WGS) entry which is preliminary data.</text>
</comment>
<evidence type="ECO:0000256" key="2">
    <source>
        <dbReference type="ARBA" id="ARBA00023002"/>
    </source>
</evidence>
<keyword evidence="2" id="KW-0560">Oxidoreductase</keyword>
<dbReference type="SMART" id="SM00850">
    <property type="entry name" value="LytTR"/>
    <property type="match status" value="1"/>
</dbReference>
<dbReference type="Gene3D" id="3.40.50.920">
    <property type="match status" value="1"/>
</dbReference>
<dbReference type="PROSITE" id="PS50930">
    <property type="entry name" value="HTH_LYTTR"/>
    <property type="match status" value="1"/>
</dbReference>
<keyword evidence="8" id="KW-0472">Membrane</keyword>
<feature type="transmembrane region" description="Helical" evidence="8">
    <location>
        <begin position="398"/>
        <end position="417"/>
    </location>
</feature>
<dbReference type="PROSITE" id="PS50110">
    <property type="entry name" value="RESPONSE_REGULATORY"/>
    <property type="match status" value="1"/>
</dbReference>
<feature type="region of interest" description="Disordered" evidence="7">
    <location>
        <begin position="272"/>
        <end position="295"/>
    </location>
</feature>
<keyword evidence="12" id="KW-1185">Reference proteome</keyword>
<name>A0ABR0BA90_9CRUS</name>
<keyword evidence="3" id="KW-0786">Thiamine pyrophosphate</keyword>
<dbReference type="InterPro" id="IPR005475">
    <property type="entry name" value="Transketolase-like_Pyr-bd"/>
</dbReference>
<feature type="domain" description="HTH LytTR-type" evidence="10">
    <location>
        <begin position="750"/>
        <end position="826"/>
    </location>
</feature>
<comment type="cofactor">
    <cofactor evidence="1">
        <name>thiamine diphosphate</name>
        <dbReference type="ChEBI" id="CHEBI:58937"/>
    </cofactor>
</comment>
<gene>
    <name evidence="11" type="ORF">OUZ56_033129</name>
</gene>
<dbReference type="SUPFAM" id="SSF52922">
    <property type="entry name" value="TK C-terminal domain-like"/>
    <property type="match status" value="1"/>
</dbReference>
<evidence type="ECO:0000313" key="11">
    <source>
        <dbReference type="EMBL" id="KAK4045505.1"/>
    </source>
</evidence>
<evidence type="ECO:0000256" key="4">
    <source>
        <dbReference type="ARBA" id="ARBA00025211"/>
    </source>
</evidence>
<comment type="function">
    <text evidence="4">The pyruvate dehydrogenase complex catalyzes the overall conversion of pyruvate to acetyl-CoA and CO(2). It contains multiple copies of three enzymatic components: pyruvate dehydrogenase (E1), dihydrolipoamide acetyltransferase (E2) and lipoamide dehydrogenase (E3).</text>
</comment>
<evidence type="ECO:0000259" key="10">
    <source>
        <dbReference type="PROSITE" id="PS50930"/>
    </source>
</evidence>
<dbReference type="Pfam" id="PF00072">
    <property type="entry name" value="Response_reg"/>
    <property type="match status" value="1"/>
</dbReference>
<dbReference type="PANTHER" id="PTHR43257">
    <property type="entry name" value="PYRUVATE DEHYDROGENASE E1 COMPONENT BETA SUBUNIT"/>
    <property type="match status" value="1"/>
</dbReference>
<proteinExistence type="predicted"/>
<evidence type="ECO:0000256" key="6">
    <source>
        <dbReference type="PROSITE-ProRule" id="PRU00169"/>
    </source>
</evidence>
<comment type="catalytic activity">
    <reaction evidence="5">
        <text>N(6)-[(R)-lipoyl]-L-lysyl-[protein] + pyruvate + H(+) = N(6)-[(R)-S(8)-acetyldihydrolipoyl]-L-lysyl-[protein] + CO2</text>
        <dbReference type="Rhea" id="RHEA:19189"/>
        <dbReference type="Rhea" id="RHEA-COMP:10474"/>
        <dbReference type="Rhea" id="RHEA-COMP:10478"/>
        <dbReference type="ChEBI" id="CHEBI:15361"/>
        <dbReference type="ChEBI" id="CHEBI:15378"/>
        <dbReference type="ChEBI" id="CHEBI:16526"/>
        <dbReference type="ChEBI" id="CHEBI:83099"/>
        <dbReference type="ChEBI" id="CHEBI:83111"/>
        <dbReference type="EC" id="1.2.4.1"/>
    </reaction>
</comment>
<feature type="transmembrane region" description="Helical" evidence="8">
    <location>
        <begin position="358"/>
        <end position="378"/>
    </location>
</feature>